<dbReference type="PANTHER" id="PTHR32089:SF119">
    <property type="entry name" value="METHYL-ACCEPTING CHEMOTAXIS PROTEIN CTPL"/>
    <property type="match status" value="1"/>
</dbReference>
<evidence type="ECO:0000256" key="6">
    <source>
        <dbReference type="ARBA" id="ARBA00023136"/>
    </source>
</evidence>
<dbReference type="CDD" id="cd06225">
    <property type="entry name" value="HAMP"/>
    <property type="match status" value="1"/>
</dbReference>
<evidence type="ECO:0000256" key="3">
    <source>
        <dbReference type="ARBA" id="ARBA00022481"/>
    </source>
</evidence>
<accession>A0AB37QHI7</accession>
<feature type="domain" description="HAMP" evidence="13">
    <location>
        <begin position="313"/>
        <end position="367"/>
    </location>
</feature>
<dbReference type="Proteomes" id="UP000272613">
    <property type="component" value="Unassembled WGS sequence"/>
</dbReference>
<evidence type="ECO:0000313" key="14">
    <source>
        <dbReference type="EMBL" id="RMR94761.1"/>
    </source>
</evidence>
<evidence type="ECO:0000256" key="1">
    <source>
        <dbReference type="ARBA" id="ARBA00004651"/>
    </source>
</evidence>
<dbReference type="RefSeq" id="WP_005888523.1">
    <property type="nucleotide sequence ID" value="NZ_RBSH01000313.1"/>
</dbReference>
<gene>
    <name evidence="14" type="ORF">ALP74_01591</name>
</gene>
<evidence type="ECO:0000256" key="4">
    <source>
        <dbReference type="ARBA" id="ARBA00022692"/>
    </source>
</evidence>
<reference evidence="14 15" key="1">
    <citation type="submission" date="2018-08" db="EMBL/GenBank/DDBJ databases">
        <title>Recombination of ecologically and evolutionarily significant loci maintains genetic cohesion in the Pseudomonas syringae species complex.</title>
        <authorList>
            <person name="Dillon M."/>
            <person name="Thakur S."/>
            <person name="Almeida R.N.D."/>
            <person name="Weir B.S."/>
            <person name="Guttman D.S."/>
        </authorList>
    </citation>
    <scope>NUCLEOTIDE SEQUENCE [LARGE SCALE GENOMIC DNA]</scope>
    <source>
        <strain evidence="14 15">ICMP 5019</strain>
    </source>
</reference>
<feature type="domain" description="Methyl-accepting transducer" evidence="12">
    <location>
        <begin position="394"/>
        <end position="608"/>
    </location>
</feature>
<comment type="subcellular location">
    <subcellularLocation>
        <location evidence="1">Cell membrane</location>
        <topology evidence="1">Multi-pass membrane protein</topology>
    </subcellularLocation>
</comment>
<keyword evidence="3" id="KW-0488">Methylation</keyword>
<keyword evidence="4 11" id="KW-0812">Transmembrane</keyword>
<dbReference type="AlphaFoldDB" id="A0AB37QHI7"/>
<dbReference type="GO" id="GO:0007165">
    <property type="term" value="P:signal transduction"/>
    <property type="evidence" value="ECO:0007669"/>
    <property type="project" value="UniProtKB-KW"/>
</dbReference>
<feature type="transmembrane region" description="Helical" evidence="11">
    <location>
        <begin position="12"/>
        <end position="34"/>
    </location>
</feature>
<comment type="similarity">
    <text evidence="8">Belongs to the methyl-accepting chemotaxis (MCP) protein family.</text>
</comment>
<evidence type="ECO:0000259" key="13">
    <source>
        <dbReference type="PROSITE" id="PS50885"/>
    </source>
</evidence>
<keyword evidence="6 11" id="KW-0472">Membrane</keyword>
<keyword evidence="10" id="KW-0175">Coiled coil</keyword>
<evidence type="ECO:0000256" key="8">
    <source>
        <dbReference type="ARBA" id="ARBA00029447"/>
    </source>
</evidence>
<dbReference type="PROSITE" id="PS50885">
    <property type="entry name" value="HAMP"/>
    <property type="match status" value="1"/>
</dbReference>
<evidence type="ECO:0000313" key="15">
    <source>
        <dbReference type="Proteomes" id="UP000272613"/>
    </source>
</evidence>
<evidence type="ECO:0000256" key="11">
    <source>
        <dbReference type="SAM" id="Phobius"/>
    </source>
</evidence>
<dbReference type="PANTHER" id="PTHR32089">
    <property type="entry name" value="METHYL-ACCEPTING CHEMOTAXIS PROTEIN MCPB"/>
    <property type="match status" value="1"/>
</dbReference>
<evidence type="ECO:0000256" key="7">
    <source>
        <dbReference type="ARBA" id="ARBA00023224"/>
    </source>
</evidence>
<dbReference type="Gene3D" id="6.10.340.10">
    <property type="match status" value="1"/>
</dbReference>
<dbReference type="EMBL" id="RBSH01000313">
    <property type="protein sequence ID" value="RMR94761.1"/>
    <property type="molecule type" value="Genomic_DNA"/>
</dbReference>
<dbReference type="Pfam" id="PF00672">
    <property type="entry name" value="HAMP"/>
    <property type="match status" value="1"/>
</dbReference>
<evidence type="ECO:0000259" key="12">
    <source>
        <dbReference type="PROSITE" id="PS50111"/>
    </source>
</evidence>
<evidence type="ECO:0000256" key="10">
    <source>
        <dbReference type="SAM" id="Coils"/>
    </source>
</evidence>
<evidence type="ECO:0000256" key="5">
    <source>
        <dbReference type="ARBA" id="ARBA00022989"/>
    </source>
</evidence>
<comment type="caution">
    <text evidence="14">The sequence shown here is derived from an EMBL/GenBank/DDBJ whole genome shotgun (WGS) entry which is preliminary data.</text>
</comment>
<dbReference type="Pfam" id="PF00015">
    <property type="entry name" value="MCPsignal"/>
    <property type="match status" value="1"/>
</dbReference>
<protein>
    <submittedName>
        <fullName evidence="14">Methyl-accepting chemotaxis protein</fullName>
    </submittedName>
</protein>
<dbReference type="GeneID" id="72391275"/>
<dbReference type="GO" id="GO:0005886">
    <property type="term" value="C:plasma membrane"/>
    <property type="evidence" value="ECO:0007669"/>
    <property type="project" value="UniProtKB-SubCell"/>
</dbReference>
<keyword evidence="5 11" id="KW-1133">Transmembrane helix</keyword>
<dbReference type="InterPro" id="IPR003660">
    <property type="entry name" value="HAMP_dom"/>
</dbReference>
<feature type="coiled-coil region" evidence="10">
    <location>
        <begin position="398"/>
        <end position="425"/>
    </location>
</feature>
<keyword evidence="2" id="KW-1003">Cell membrane</keyword>
<dbReference type="Gene3D" id="1.10.287.950">
    <property type="entry name" value="Methyl-accepting chemotaxis protein"/>
    <property type="match status" value="1"/>
</dbReference>
<sequence length="644" mass="67917">MSAILSLLQSRLLRPVFIALGIALLVQVIVAVALTRSTVTALEADLANRLGVDSQHLSSELELASSEVTSSLDALSASTRQRLSVGLSTRLKDEQTQLRATLEKDLKDSATDMAELLAAVAPRAMWDNDTPTLSEFARRAQRNPNVLFVVYDDAAGEHLTRYMNRDNALVRALLAKGEGERAMDKVLSAAKNDPSVYYVEASISPNGVEIGKVRMGVSTATVEENLAALDKRFAALITSGEQLVSDSLASASKDSSTALRGRLQAAQTAATAMTGNTRVTVQEAAETLRWRIGMGLALVGLGVLLLLAVVLGRRVVSKLHLLIAALNDLAAGEGDLTKRVKLDSNDEIGDMSAAVNRFIDKLQPIVREAGEVAQLTGIEIGAMSQRNAGADAAAELQRDEVAASLKALEQMADEAQSESHAMQAALRQVIDIKQATDENTRTSSQVGGLIEALAGQVETGAQVIERLAQQSQQIEVVLEVIHGIAEQTNLLALNAAIEAARAGETGRGFAVVADEVRALASKTQSSTGDIQEHIIALQRGAKEAVAAIGVAGRQAKEGLEVLRDSAKRQQTVQASVEQVHAAIGLATQAAVHQAQGAQAVRGRVEVIHAQAERAAKAVVETTASGKVLSGLAAQLKASLGQFRA</sequence>
<dbReference type="SMART" id="SM00304">
    <property type="entry name" value="HAMP"/>
    <property type="match status" value="1"/>
</dbReference>
<dbReference type="PROSITE" id="PS50111">
    <property type="entry name" value="CHEMOTAXIS_TRANSDUC_2"/>
    <property type="match status" value="1"/>
</dbReference>
<dbReference type="SUPFAM" id="SSF58104">
    <property type="entry name" value="Methyl-accepting chemotaxis protein (MCP) signaling domain"/>
    <property type="match status" value="1"/>
</dbReference>
<evidence type="ECO:0000256" key="9">
    <source>
        <dbReference type="PROSITE-ProRule" id="PRU00284"/>
    </source>
</evidence>
<proteinExistence type="inferred from homology"/>
<dbReference type="InterPro" id="IPR004089">
    <property type="entry name" value="MCPsignal_dom"/>
</dbReference>
<dbReference type="SMART" id="SM00283">
    <property type="entry name" value="MA"/>
    <property type="match status" value="1"/>
</dbReference>
<organism evidence="14 15">
    <name type="scientific">Pseudomonas coronafaciens pv. garcae</name>
    <dbReference type="NCBI Taxonomy" id="251653"/>
    <lineage>
        <taxon>Bacteria</taxon>
        <taxon>Pseudomonadati</taxon>
        <taxon>Pseudomonadota</taxon>
        <taxon>Gammaproteobacteria</taxon>
        <taxon>Pseudomonadales</taxon>
        <taxon>Pseudomonadaceae</taxon>
        <taxon>Pseudomonas</taxon>
        <taxon>Pseudomonas coronafaciens</taxon>
    </lineage>
</organism>
<feature type="transmembrane region" description="Helical" evidence="11">
    <location>
        <begin position="290"/>
        <end position="311"/>
    </location>
</feature>
<keyword evidence="7 9" id="KW-0807">Transducer</keyword>
<name>A0AB37QHI7_9PSED</name>
<dbReference type="GO" id="GO:0006935">
    <property type="term" value="P:chemotaxis"/>
    <property type="evidence" value="ECO:0007669"/>
    <property type="project" value="UniProtKB-ARBA"/>
</dbReference>
<evidence type="ECO:0000256" key="2">
    <source>
        <dbReference type="ARBA" id="ARBA00022475"/>
    </source>
</evidence>